<evidence type="ECO:0000259" key="1">
    <source>
        <dbReference type="Pfam" id="PF13460"/>
    </source>
</evidence>
<comment type="caution">
    <text evidence="2">The sequence shown here is derived from an EMBL/GenBank/DDBJ whole genome shotgun (WGS) entry which is preliminary data.</text>
</comment>
<dbReference type="CDD" id="cd05243">
    <property type="entry name" value="SDR_a5"/>
    <property type="match status" value="1"/>
</dbReference>
<dbReference type="Pfam" id="PF13460">
    <property type="entry name" value="NAD_binding_10"/>
    <property type="match status" value="1"/>
</dbReference>
<sequence length="216" mass="22035">MKITIAGGHGTIARHLTRLLAAEGHHVRSLVRKQDQFVDIEAVGGQPVLVDLEDTTADQLADAVGDVDAVVFAAGSGPGSGAARKESVDHLGAVALIEAAKRHDVAHYVMVSSMGANADHDGDEVFDAYLRAKGQADDALRSSGLGYSIVRPTSLTDDDPVGTVTLTPDADGGAIARSDVAAVLQALLLEGTPLGSTVQLTAGTTPVGQAVTSAHT</sequence>
<dbReference type="PANTHER" id="PTHR15020:SF50">
    <property type="entry name" value="UPF0659 PROTEIN YMR090W"/>
    <property type="match status" value="1"/>
</dbReference>
<name>A0A936NES3_9ACTN</name>
<dbReference type="EMBL" id="JADJZA010000007">
    <property type="protein sequence ID" value="MBK9297667.1"/>
    <property type="molecule type" value="Genomic_DNA"/>
</dbReference>
<dbReference type="Gene3D" id="3.40.50.720">
    <property type="entry name" value="NAD(P)-binding Rossmann-like Domain"/>
    <property type="match status" value="1"/>
</dbReference>
<dbReference type="AlphaFoldDB" id="A0A936NES3"/>
<dbReference type="Proteomes" id="UP000727993">
    <property type="component" value="Unassembled WGS sequence"/>
</dbReference>
<dbReference type="PANTHER" id="PTHR15020">
    <property type="entry name" value="FLAVIN REDUCTASE-RELATED"/>
    <property type="match status" value="1"/>
</dbReference>
<protein>
    <submittedName>
        <fullName evidence="2">SDR family oxidoreductase</fullName>
    </submittedName>
</protein>
<organism evidence="2 3">
    <name type="scientific">Candidatus Neomicrothrix subdominans</name>
    <dbReference type="NCBI Taxonomy" id="2954438"/>
    <lineage>
        <taxon>Bacteria</taxon>
        <taxon>Bacillati</taxon>
        <taxon>Actinomycetota</taxon>
        <taxon>Acidimicrobiia</taxon>
        <taxon>Acidimicrobiales</taxon>
        <taxon>Microthrixaceae</taxon>
        <taxon>Candidatus Neomicrothrix</taxon>
    </lineage>
</organism>
<accession>A0A936NES3</accession>
<feature type="domain" description="NAD(P)-binding" evidence="1">
    <location>
        <begin position="7"/>
        <end position="188"/>
    </location>
</feature>
<reference evidence="2 3" key="1">
    <citation type="submission" date="2020-10" db="EMBL/GenBank/DDBJ databases">
        <title>Connecting structure to function with the recovery of over 1000 high-quality activated sludge metagenome-assembled genomes encoding full-length rRNA genes using long-read sequencing.</title>
        <authorList>
            <person name="Singleton C.M."/>
            <person name="Petriglieri F."/>
            <person name="Kristensen J.M."/>
            <person name="Kirkegaard R.H."/>
            <person name="Michaelsen T.Y."/>
            <person name="Andersen M.H."/>
            <person name="Karst S.M."/>
            <person name="Dueholm M.S."/>
            <person name="Nielsen P.H."/>
            <person name="Albertsen M."/>
        </authorList>
    </citation>
    <scope>NUCLEOTIDE SEQUENCE [LARGE SCALE GENOMIC DNA]</scope>
    <source>
        <strain evidence="2">Lyne_18-Q3-R50-59_MAXAC.006</strain>
    </source>
</reference>
<proteinExistence type="predicted"/>
<evidence type="ECO:0000313" key="2">
    <source>
        <dbReference type="EMBL" id="MBK9297667.1"/>
    </source>
</evidence>
<dbReference type="InterPro" id="IPR036291">
    <property type="entry name" value="NAD(P)-bd_dom_sf"/>
</dbReference>
<dbReference type="SUPFAM" id="SSF51735">
    <property type="entry name" value="NAD(P)-binding Rossmann-fold domains"/>
    <property type="match status" value="1"/>
</dbReference>
<dbReference type="InterPro" id="IPR016040">
    <property type="entry name" value="NAD(P)-bd_dom"/>
</dbReference>
<evidence type="ECO:0000313" key="3">
    <source>
        <dbReference type="Proteomes" id="UP000727993"/>
    </source>
</evidence>
<gene>
    <name evidence="2" type="ORF">IPN02_12710</name>
</gene>